<keyword evidence="4" id="KW-0902">Two-component regulatory system</keyword>
<dbReference type="InterPro" id="IPR001789">
    <property type="entry name" value="Sig_transdc_resp-reg_receiver"/>
</dbReference>
<dbReference type="NCBIfam" id="TIGR00229">
    <property type="entry name" value="sensory_box"/>
    <property type="match status" value="3"/>
</dbReference>
<dbReference type="SUPFAM" id="SSF55785">
    <property type="entry name" value="PYP-like sensor domain (PAS domain)"/>
    <property type="match status" value="3"/>
</dbReference>
<comment type="caution">
    <text evidence="11">The sequence shown here is derived from an EMBL/GenBank/DDBJ whole genome shotgun (WGS) entry which is preliminary data.</text>
</comment>
<proteinExistence type="predicted"/>
<dbReference type="RefSeq" id="WP_386752889.1">
    <property type="nucleotide sequence ID" value="NZ_JBHSNM010000001.1"/>
</dbReference>
<evidence type="ECO:0000259" key="10">
    <source>
        <dbReference type="PROSITE" id="PS50113"/>
    </source>
</evidence>
<dbReference type="InterPro" id="IPR011006">
    <property type="entry name" value="CheY-like_superfamily"/>
</dbReference>
<dbReference type="PRINTS" id="PR00344">
    <property type="entry name" value="BCTRLSENSOR"/>
</dbReference>
<evidence type="ECO:0000256" key="4">
    <source>
        <dbReference type="ARBA" id="ARBA00023012"/>
    </source>
</evidence>
<dbReference type="InterPro" id="IPR000700">
    <property type="entry name" value="PAS-assoc_C"/>
</dbReference>
<dbReference type="SMART" id="SM00387">
    <property type="entry name" value="HATPase_c"/>
    <property type="match status" value="1"/>
</dbReference>
<feature type="domain" description="PAC" evidence="10">
    <location>
        <begin position="56"/>
        <end position="109"/>
    </location>
</feature>
<dbReference type="Pfam" id="PF02518">
    <property type="entry name" value="HATPase_c"/>
    <property type="match status" value="1"/>
</dbReference>
<dbReference type="InterPro" id="IPR005467">
    <property type="entry name" value="His_kinase_dom"/>
</dbReference>
<dbReference type="Pfam" id="PF13426">
    <property type="entry name" value="PAS_9"/>
    <property type="match status" value="1"/>
</dbReference>
<gene>
    <name evidence="11" type="ORF">ACFPN1_03085</name>
</gene>
<keyword evidence="6" id="KW-0175">Coiled coil</keyword>
<dbReference type="Gene3D" id="3.40.50.2300">
    <property type="match status" value="1"/>
</dbReference>
<dbReference type="SMART" id="SM00388">
    <property type="entry name" value="HisKA"/>
    <property type="match status" value="1"/>
</dbReference>
<dbReference type="InterPro" id="IPR013655">
    <property type="entry name" value="PAS_fold_3"/>
</dbReference>
<dbReference type="PROSITE" id="PS50110">
    <property type="entry name" value="RESPONSE_REGULATORY"/>
    <property type="match status" value="1"/>
</dbReference>
<dbReference type="InterPro" id="IPR000014">
    <property type="entry name" value="PAS"/>
</dbReference>
<evidence type="ECO:0000259" key="8">
    <source>
        <dbReference type="PROSITE" id="PS50110"/>
    </source>
</evidence>
<dbReference type="Gene3D" id="3.30.450.20">
    <property type="entry name" value="PAS domain"/>
    <property type="match status" value="3"/>
</dbReference>
<feature type="modified residue" description="4-aspartylphosphate" evidence="5">
    <location>
        <position position="837"/>
    </location>
</feature>
<feature type="domain" description="Response regulatory" evidence="8">
    <location>
        <begin position="788"/>
        <end position="904"/>
    </location>
</feature>
<evidence type="ECO:0000256" key="1">
    <source>
        <dbReference type="ARBA" id="ARBA00000085"/>
    </source>
</evidence>
<dbReference type="InterPro" id="IPR003661">
    <property type="entry name" value="HisK_dim/P_dom"/>
</dbReference>
<dbReference type="EMBL" id="JBHSNM010000001">
    <property type="protein sequence ID" value="MFC5569050.1"/>
    <property type="molecule type" value="Genomic_DNA"/>
</dbReference>
<dbReference type="Proteomes" id="UP001596036">
    <property type="component" value="Unassembled WGS sequence"/>
</dbReference>
<evidence type="ECO:0000313" key="12">
    <source>
        <dbReference type="Proteomes" id="UP001596036"/>
    </source>
</evidence>
<protein>
    <recommendedName>
        <fullName evidence="2">histidine kinase</fullName>
        <ecNumber evidence="2">2.7.13.3</ecNumber>
    </recommendedName>
</protein>
<dbReference type="SUPFAM" id="SSF47384">
    <property type="entry name" value="Homodimeric domain of signal transducing histidine kinase"/>
    <property type="match status" value="1"/>
</dbReference>
<dbReference type="EC" id="2.7.13.3" evidence="2"/>
<feature type="coiled-coil region" evidence="6">
    <location>
        <begin position="383"/>
        <end position="410"/>
    </location>
</feature>
<dbReference type="InterPro" id="IPR036097">
    <property type="entry name" value="HisK_dim/P_sf"/>
</dbReference>
<dbReference type="PROSITE" id="PS50109">
    <property type="entry name" value="HIS_KIN"/>
    <property type="match status" value="1"/>
</dbReference>
<dbReference type="CDD" id="cd00130">
    <property type="entry name" value="PAS"/>
    <property type="match status" value="3"/>
</dbReference>
<dbReference type="CDD" id="cd17546">
    <property type="entry name" value="REC_hyHK_CKI1_RcsC-like"/>
    <property type="match status" value="1"/>
</dbReference>
<feature type="domain" description="PAC" evidence="10">
    <location>
        <begin position="183"/>
        <end position="238"/>
    </location>
</feature>
<feature type="domain" description="PAS" evidence="9">
    <location>
        <begin position="110"/>
        <end position="182"/>
    </location>
</feature>
<dbReference type="InterPro" id="IPR035965">
    <property type="entry name" value="PAS-like_dom_sf"/>
</dbReference>
<dbReference type="SMART" id="SM00448">
    <property type="entry name" value="REC"/>
    <property type="match status" value="2"/>
</dbReference>
<dbReference type="PANTHER" id="PTHR45339">
    <property type="entry name" value="HYBRID SIGNAL TRANSDUCTION HISTIDINE KINASE J"/>
    <property type="match status" value="1"/>
</dbReference>
<dbReference type="PANTHER" id="PTHR45339:SF1">
    <property type="entry name" value="HYBRID SIGNAL TRANSDUCTION HISTIDINE KINASE J"/>
    <property type="match status" value="1"/>
</dbReference>
<evidence type="ECO:0000313" key="11">
    <source>
        <dbReference type="EMBL" id="MFC5569050.1"/>
    </source>
</evidence>
<dbReference type="Pfam" id="PF08447">
    <property type="entry name" value="PAS_3"/>
    <property type="match status" value="2"/>
</dbReference>
<dbReference type="CDD" id="cd00082">
    <property type="entry name" value="HisKA"/>
    <property type="match status" value="1"/>
</dbReference>
<dbReference type="InterPro" id="IPR004358">
    <property type="entry name" value="Sig_transdc_His_kin-like_C"/>
</dbReference>
<reference evidence="12" key="1">
    <citation type="journal article" date="2019" name="Int. J. Syst. Evol. Microbiol.">
        <title>The Global Catalogue of Microorganisms (GCM) 10K type strain sequencing project: providing services to taxonomists for standard genome sequencing and annotation.</title>
        <authorList>
            <consortium name="The Broad Institute Genomics Platform"/>
            <consortium name="The Broad Institute Genome Sequencing Center for Infectious Disease"/>
            <person name="Wu L."/>
            <person name="Ma J."/>
        </authorList>
    </citation>
    <scope>NUCLEOTIDE SEQUENCE [LARGE SCALE GENOMIC DNA]</scope>
    <source>
        <strain evidence="12">KACC 11407</strain>
    </source>
</reference>
<dbReference type="InterPro" id="IPR036890">
    <property type="entry name" value="HATPase_C_sf"/>
</dbReference>
<dbReference type="SMART" id="SM00091">
    <property type="entry name" value="PAS"/>
    <property type="match status" value="2"/>
</dbReference>
<evidence type="ECO:0000256" key="2">
    <source>
        <dbReference type="ARBA" id="ARBA00012438"/>
    </source>
</evidence>
<dbReference type="CDD" id="cd16922">
    <property type="entry name" value="HATPase_EvgS-ArcB-TorS-like"/>
    <property type="match status" value="1"/>
</dbReference>
<dbReference type="SUPFAM" id="SSF52172">
    <property type="entry name" value="CheY-like"/>
    <property type="match status" value="2"/>
</dbReference>
<feature type="domain" description="PAC" evidence="10">
    <location>
        <begin position="340"/>
        <end position="392"/>
    </location>
</feature>
<feature type="domain" description="Histidine kinase" evidence="7">
    <location>
        <begin position="410"/>
        <end position="631"/>
    </location>
</feature>
<sequence>MLTGDCHYSPAWKALLGYEEDELADRIDEWEQRVEREDLATHYEAVRAHEETGTAYQQEMRVRCKDGSVKCLLVRGAIVERTPNGQGRRMLGTVTDITLWKRAEQASRESERRMLLAMDSVGDGVWDWDLTNDRVYYSPRWKALLGYADEEIGDTLDEWRRLTVPEDVERTMAAVQRHLSTGEPFETAFRARCKDGSIKWLLGRGKVTARDRDGRPLRIIGTNTDINERKNAEEQLRHHRDNLEELVVARTAEIYEANTALEKTVQALGLYRYMLDRATVSIQLIDRDGQIVYANECAAQYSGYALDELLALHVDDIYPGHDSAQWTRQWSELEDLPAGELRANRMIQLRRDGSAFPVEVFAHHIRHEERVYQLSIAIDITERQAAEEALEEARKTSEKANRMKSEFLANMSHEIRTPMNAILGMSHLALKGSADPQQRDYLGKIQRAGQHLLSIINDILDISKIEAGKLTIEHSPFELRGLLDDVANVISDPAAAKGLRLVFEVAPDLPGELVGDRIRLGQVLINYATNAVKFTEHGEIRVTVLPLEHTPRGLLLRFAVQDTGIGLRAEQLGRVFEAFQQADSSITRRYGGTGLGLAICRNLAHMMGGEVGVDSTPGQGSTFWFTALVGIAPDARSELETRIKGRHILLVECDAGHASGLRASLVELGLLVTSVTDADSALAAWTDAAGSERPFDLALFAPDSFGLGDAAVAAQLAELACLGGNLIVATERSGTIARARESGMIVVKPVDIAALLGTLVATTSACEGADAPGMQDSERVHALLQGKKALLAEDNEFNQEVARELLGDLGLVVDVASDGATALQMALSGRYDIILMDMQMPVMDGVTATREIRRLGSRPAVPIVAMTANVMQEDRQSCLEAGMNDVLTKPIDPERLSYMLLKWIRSPTLPIASILDRP</sequence>
<evidence type="ECO:0000259" key="7">
    <source>
        <dbReference type="PROSITE" id="PS50109"/>
    </source>
</evidence>
<dbReference type="Gene3D" id="1.10.287.130">
    <property type="match status" value="1"/>
</dbReference>
<dbReference type="InterPro" id="IPR001610">
    <property type="entry name" value="PAC"/>
</dbReference>
<dbReference type="InterPro" id="IPR003594">
    <property type="entry name" value="HATPase_dom"/>
</dbReference>
<evidence type="ECO:0000259" key="9">
    <source>
        <dbReference type="PROSITE" id="PS50112"/>
    </source>
</evidence>
<evidence type="ECO:0000256" key="6">
    <source>
        <dbReference type="SAM" id="Coils"/>
    </source>
</evidence>
<keyword evidence="12" id="KW-1185">Reference proteome</keyword>
<dbReference type="SUPFAM" id="SSF55874">
    <property type="entry name" value="ATPase domain of HSP90 chaperone/DNA topoisomerase II/histidine kinase"/>
    <property type="match status" value="1"/>
</dbReference>
<organism evidence="11 12">
    <name type="scientific">Lysobacter yangpyeongensis</name>
    <dbReference type="NCBI Taxonomy" id="346182"/>
    <lineage>
        <taxon>Bacteria</taxon>
        <taxon>Pseudomonadati</taxon>
        <taxon>Pseudomonadota</taxon>
        <taxon>Gammaproteobacteria</taxon>
        <taxon>Lysobacterales</taxon>
        <taxon>Lysobacteraceae</taxon>
        <taxon>Lysobacter</taxon>
    </lineage>
</organism>
<dbReference type="SMART" id="SM00086">
    <property type="entry name" value="PAC"/>
    <property type="match status" value="3"/>
</dbReference>
<feature type="domain" description="PAS" evidence="9">
    <location>
        <begin position="267"/>
        <end position="310"/>
    </location>
</feature>
<evidence type="ECO:0000256" key="3">
    <source>
        <dbReference type="ARBA" id="ARBA00022553"/>
    </source>
</evidence>
<accession>A0ABW0SJC6</accession>
<evidence type="ECO:0000256" key="5">
    <source>
        <dbReference type="PROSITE-ProRule" id="PRU00169"/>
    </source>
</evidence>
<dbReference type="PROSITE" id="PS50112">
    <property type="entry name" value="PAS"/>
    <property type="match status" value="2"/>
</dbReference>
<comment type="catalytic activity">
    <reaction evidence="1">
        <text>ATP + protein L-histidine = ADP + protein N-phospho-L-histidine.</text>
        <dbReference type="EC" id="2.7.13.3"/>
    </reaction>
</comment>
<dbReference type="Pfam" id="PF00512">
    <property type="entry name" value="HisKA"/>
    <property type="match status" value="1"/>
</dbReference>
<dbReference type="Gene3D" id="3.30.565.10">
    <property type="entry name" value="Histidine kinase-like ATPase, C-terminal domain"/>
    <property type="match status" value="1"/>
</dbReference>
<name>A0ABW0SJC6_9GAMM</name>
<keyword evidence="3 5" id="KW-0597">Phosphoprotein</keyword>
<dbReference type="PROSITE" id="PS50113">
    <property type="entry name" value="PAC"/>
    <property type="match status" value="3"/>
</dbReference>
<dbReference type="Pfam" id="PF00072">
    <property type="entry name" value="Response_reg"/>
    <property type="match status" value="1"/>
</dbReference>